<dbReference type="Proteomes" id="UP001295423">
    <property type="component" value="Unassembled WGS sequence"/>
</dbReference>
<dbReference type="FunFam" id="1.10.10.10:FF:000035">
    <property type="entry name" value="General transcription factor IIF subunit 2"/>
    <property type="match status" value="1"/>
</dbReference>
<accession>A0AAD2CNZ0</accession>
<comment type="caution">
    <text evidence="9">The sequence shown here is derived from an EMBL/GenBank/DDBJ whole genome shotgun (WGS) entry which is preliminary data.</text>
</comment>
<comment type="similarity">
    <text evidence="2">Belongs to the TFIIF beta subunit family.</text>
</comment>
<evidence type="ECO:0000256" key="5">
    <source>
        <dbReference type="ARBA" id="ARBA00023163"/>
    </source>
</evidence>
<protein>
    <recommendedName>
        <fullName evidence="11">Transcription initiation factor IIF subunit beta</fullName>
    </recommendedName>
</protein>
<evidence type="ECO:0000259" key="7">
    <source>
        <dbReference type="Pfam" id="PF02270"/>
    </source>
</evidence>
<evidence type="ECO:0000256" key="6">
    <source>
        <dbReference type="ARBA" id="ARBA00023242"/>
    </source>
</evidence>
<feature type="domain" description="TFIIF beta subunit N-terminal" evidence="8">
    <location>
        <begin position="21"/>
        <end position="147"/>
    </location>
</feature>
<feature type="domain" description="TFIIF beta subunit HTH" evidence="7">
    <location>
        <begin position="206"/>
        <end position="262"/>
    </location>
</feature>
<dbReference type="InterPro" id="IPR040504">
    <property type="entry name" value="TFIIF_beta_N"/>
</dbReference>
<keyword evidence="3" id="KW-0805">Transcription regulation</keyword>
<dbReference type="Gene3D" id="1.10.10.10">
    <property type="entry name" value="Winged helix-like DNA-binding domain superfamily/Winged helix DNA-binding domain"/>
    <property type="match status" value="1"/>
</dbReference>
<comment type="subcellular location">
    <subcellularLocation>
        <location evidence="1">Nucleus</location>
    </subcellularLocation>
</comment>
<evidence type="ECO:0000259" key="8">
    <source>
        <dbReference type="Pfam" id="PF17683"/>
    </source>
</evidence>
<dbReference type="InterPro" id="IPR040450">
    <property type="entry name" value="TFIIF_beta_HTH"/>
</dbReference>
<evidence type="ECO:0000313" key="9">
    <source>
        <dbReference type="EMBL" id="CAJ1938310.1"/>
    </source>
</evidence>
<dbReference type="PANTHER" id="PTHR10445:SF0">
    <property type="entry name" value="GENERAL TRANSCRIPTION FACTOR IIF SUBUNIT 2"/>
    <property type="match status" value="1"/>
</dbReference>
<dbReference type="Pfam" id="PF17683">
    <property type="entry name" value="TFIIF_beta_N"/>
    <property type="match status" value="1"/>
</dbReference>
<evidence type="ECO:0000256" key="1">
    <source>
        <dbReference type="ARBA" id="ARBA00004123"/>
    </source>
</evidence>
<sequence>MSDDKVTADSYGKVEVTEHNTECWMLRIPPVLSSAWDDAPEGTVLGELVFRKGGKIPGRPAIKPGLDVVLDPNIATKLPQQYSLQAMTKKLPVLHPFTRHPNGSVAIHGKVTRTGNLQVKQDANYRQLCKDRILKGTVHKSRFVKPIEANQVVHQSKKRAAGGGAAAGGNGFGDAVHQFGKRMIEAQNTTQQTKKARFTADQPTKSIIFELFEQQQFWAAKDLKAASGGRSDNEIREVLREIADYHRSGDHKTLWELKKEFQNKSKSDA</sequence>
<gene>
    <name evidence="9" type="ORF">CYCCA115_LOCUS6073</name>
</gene>
<dbReference type="GO" id="GO:0005674">
    <property type="term" value="C:transcription factor TFIIF complex"/>
    <property type="evidence" value="ECO:0007669"/>
    <property type="project" value="InterPro"/>
</dbReference>
<dbReference type="SUPFAM" id="SSF50916">
    <property type="entry name" value="Rap30/74 interaction domains"/>
    <property type="match status" value="1"/>
</dbReference>
<dbReference type="InterPro" id="IPR003196">
    <property type="entry name" value="TFIIF_beta"/>
</dbReference>
<evidence type="ECO:0000256" key="4">
    <source>
        <dbReference type="ARBA" id="ARBA00023125"/>
    </source>
</evidence>
<keyword evidence="10" id="KW-1185">Reference proteome</keyword>
<reference evidence="9" key="1">
    <citation type="submission" date="2023-08" db="EMBL/GenBank/DDBJ databases">
        <authorList>
            <person name="Audoor S."/>
            <person name="Bilcke G."/>
        </authorList>
    </citation>
    <scope>NUCLEOTIDE SEQUENCE</scope>
</reference>
<keyword evidence="6" id="KW-0539">Nucleus</keyword>
<evidence type="ECO:0000313" key="10">
    <source>
        <dbReference type="Proteomes" id="UP001295423"/>
    </source>
</evidence>
<dbReference type="PANTHER" id="PTHR10445">
    <property type="entry name" value="GENERAL TRANSCRIPTION FACTOR IIF SUBUNIT 2"/>
    <property type="match status" value="1"/>
</dbReference>
<proteinExistence type="inferred from homology"/>
<name>A0AAD2CNZ0_9STRA</name>
<dbReference type="EMBL" id="CAKOGP040000702">
    <property type="protein sequence ID" value="CAJ1938310.1"/>
    <property type="molecule type" value="Genomic_DNA"/>
</dbReference>
<dbReference type="SUPFAM" id="SSF46785">
    <property type="entry name" value="Winged helix' DNA-binding domain"/>
    <property type="match status" value="1"/>
</dbReference>
<organism evidence="9 10">
    <name type="scientific">Cylindrotheca closterium</name>
    <dbReference type="NCBI Taxonomy" id="2856"/>
    <lineage>
        <taxon>Eukaryota</taxon>
        <taxon>Sar</taxon>
        <taxon>Stramenopiles</taxon>
        <taxon>Ochrophyta</taxon>
        <taxon>Bacillariophyta</taxon>
        <taxon>Bacillariophyceae</taxon>
        <taxon>Bacillariophycidae</taxon>
        <taxon>Bacillariales</taxon>
        <taxon>Bacillariaceae</taxon>
        <taxon>Cylindrotheca</taxon>
    </lineage>
</organism>
<evidence type="ECO:0000256" key="3">
    <source>
        <dbReference type="ARBA" id="ARBA00023015"/>
    </source>
</evidence>
<dbReference type="Pfam" id="PF02270">
    <property type="entry name" value="TFIIF_beta"/>
    <property type="match status" value="1"/>
</dbReference>
<keyword evidence="4" id="KW-0238">DNA-binding</keyword>
<dbReference type="InterPro" id="IPR036390">
    <property type="entry name" value="WH_DNA-bd_sf"/>
</dbReference>
<keyword evidence="5" id="KW-0804">Transcription</keyword>
<dbReference type="GO" id="GO:0003677">
    <property type="term" value="F:DNA binding"/>
    <property type="evidence" value="ECO:0007669"/>
    <property type="project" value="UniProtKB-KW"/>
</dbReference>
<evidence type="ECO:0008006" key="11">
    <source>
        <dbReference type="Google" id="ProtNLM"/>
    </source>
</evidence>
<dbReference type="GO" id="GO:0006367">
    <property type="term" value="P:transcription initiation at RNA polymerase II promoter"/>
    <property type="evidence" value="ECO:0007669"/>
    <property type="project" value="InterPro"/>
</dbReference>
<dbReference type="InterPro" id="IPR036388">
    <property type="entry name" value="WH-like_DNA-bd_sf"/>
</dbReference>
<dbReference type="InterPro" id="IPR011039">
    <property type="entry name" value="TFIIF_interaction"/>
</dbReference>
<dbReference type="AlphaFoldDB" id="A0AAD2CNZ0"/>
<evidence type="ECO:0000256" key="2">
    <source>
        <dbReference type="ARBA" id="ARBA00009543"/>
    </source>
</evidence>